<keyword evidence="1" id="KW-0472">Membrane</keyword>
<dbReference type="AlphaFoldDB" id="A0A6M4GTD7"/>
<gene>
    <name evidence="2" type="ORF">DSM104443_01663</name>
</gene>
<name>A0A6M4GTD7_9PROT</name>
<dbReference type="Proteomes" id="UP000501534">
    <property type="component" value="Chromosome"/>
</dbReference>
<dbReference type="EMBL" id="CP053069">
    <property type="protein sequence ID" value="QJR10599.1"/>
    <property type="molecule type" value="Genomic_DNA"/>
</dbReference>
<evidence type="ECO:0000313" key="2">
    <source>
        <dbReference type="EMBL" id="QJR10599.1"/>
    </source>
</evidence>
<keyword evidence="1" id="KW-1133">Transmembrane helix</keyword>
<reference evidence="2 3" key="1">
    <citation type="submission" date="2020-04" db="EMBL/GenBank/DDBJ databases">
        <title>Usitatibacter rugosus gen. nov., sp. nov. and Usitatibacter palustris sp. nov., novel members of Usitatibacteraceae fam. nov. within the order Nitrosomonadales isolated from soil.</title>
        <authorList>
            <person name="Huber K.J."/>
            <person name="Neumann-Schaal M."/>
            <person name="Geppert A."/>
            <person name="Luckner M."/>
            <person name="Wanner G."/>
            <person name="Overmann J."/>
        </authorList>
    </citation>
    <scope>NUCLEOTIDE SEQUENCE [LARGE SCALE GENOMIC DNA]</scope>
    <source>
        <strain evidence="2 3">0125_3</strain>
    </source>
</reference>
<sequence length="71" mass="7773">MIDLPSPAVIFWSIVFGAIGLGYFMYGKKQAAIVPMVCGIALMVYPYFVSNTIVLVVIGVVLTALPYFIRL</sequence>
<evidence type="ECO:0000313" key="3">
    <source>
        <dbReference type="Proteomes" id="UP000501534"/>
    </source>
</evidence>
<accession>A0A6M4GTD7</accession>
<evidence type="ECO:0008006" key="4">
    <source>
        <dbReference type="Google" id="ProtNLM"/>
    </source>
</evidence>
<feature type="transmembrane region" description="Helical" evidence="1">
    <location>
        <begin position="53"/>
        <end position="69"/>
    </location>
</feature>
<dbReference type="KEGG" id="uru:DSM104443_01663"/>
<protein>
    <recommendedName>
        <fullName evidence="4">Amino acid transport protein</fullName>
    </recommendedName>
</protein>
<dbReference type="RefSeq" id="WP_171091234.1">
    <property type="nucleotide sequence ID" value="NZ_CP053069.1"/>
</dbReference>
<organism evidence="2 3">
    <name type="scientific">Usitatibacter rugosus</name>
    <dbReference type="NCBI Taxonomy" id="2732067"/>
    <lineage>
        <taxon>Bacteria</taxon>
        <taxon>Pseudomonadati</taxon>
        <taxon>Pseudomonadota</taxon>
        <taxon>Betaproteobacteria</taxon>
        <taxon>Nitrosomonadales</taxon>
        <taxon>Usitatibacteraceae</taxon>
        <taxon>Usitatibacter</taxon>
    </lineage>
</organism>
<evidence type="ECO:0000256" key="1">
    <source>
        <dbReference type="SAM" id="Phobius"/>
    </source>
</evidence>
<feature type="transmembrane region" description="Helical" evidence="1">
    <location>
        <begin position="6"/>
        <end position="24"/>
    </location>
</feature>
<keyword evidence="1" id="KW-0812">Transmembrane</keyword>
<proteinExistence type="predicted"/>
<keyword evidence="3" id="KW-1185">Reference proteome</keyword>